<sequence length="346" mass="39117">MSQVAEPSIADVFSLLQSTLKELADAKQSLASLQESMTRNHHKVIQDIEKLRNTTKKHYTKFTSLPMEVVGNIMAWIHPQQVWKLRALSTSFKTLLSSSGFVSLNVARCVPSFNPSTYDCEEYSTWDVVFFAAPTLYQSEYARKVVSNYSAIEWKVPFHSCIPKVWLPHLKSLTWLDLTDCALTGNIPNEIEYLVNLECLDLEKNLLTGEIPPSIGKVKNMRYLRLCNNDLMGPIPSEIVNLRSLEVLSLTLARNPLVPTYLLPELGSLSRLQNLDLSSCHLVGTVPKELCQLEALVLLHLHENELEGPVPMALNLLNLHTCDLVGNPKLQFPFDVPEHWYTDIVH</sequence>
<keyword evidence="5" id="KW-0325">Glycoprotein</keyword>
<dbReference type="OrthoDB" id="1394818at2759"/>
<name>A0A1Y2CD21_9FUNG</name>
<dbReference type="InterPro" id="IPR051716">
    <property type="entry name" value="Plant_RL_S/T_kinase"/>
</dbReference>
<dbReference type="Gene3D" id="3.80.10.10">
    <property type="entry name" value="Ribonuclease Inhibitor"/>
    <property type="match status" value="1"/>
</dbReference>
<evidence type="ECO:0000256" key="3">
    <source>
        <dbReference type="ARBA" id="ARBA00022729"/>
    </source>
</evidence>
<dbReference type="GO" id="GO:0016020">
    <property type="term" value="C:membrane"/>
    <property type="evidence" value="ECO:0007669"/>
    <property type="project" value="UniProtKB-SubCell"/>
</dbReference>
<comment type="subcellular location">
    <subcellularLocation>
        <location evidence="1">Membrane</location>
        <topology evidence="1">Single-pass membrane protein</topology>
    </subcellularLocation>
</comment>
<dbReference type="InterPro" id="IPR001810">
    <property type="entry name" value="F-box_dom"/>
</dbReference>
<dbReference type="PANTHER" id="PTHR48053:SF71">
    <property type="entry name" value="LEUCINE RICH REPEAT FAMILY PROTEIN, EXPRESSED"/>
    <property type="match status" value="1"/>
</dbReference>
<proteinExistence type="predicted"/>
<accession>A0A1Y2CD21</accession>
<comment type="caution">
    <text evidence="7">The sequence shown here is derived from an EMBL/GenBank/DDBJ whole genome shotgun (WGS) entry which is preliminary data.</text>
</comment>
<dbReference type="PANTHER" id="PTHR48053">
    <property type="entry name" value="LEUCINE RICH REPEAT FAMILY PROTEIN, EXPRESSED"/>
    <property type="match status" value="1"/>
</dbReference>
<dbReference type="PROSITE" id="PS50181">
    <property type="entry name" value="FBOX"/>
    <property type="match status" value="1"/>
</dbReference>
<dbReference type="EMBL" id="MCGO01000021">
    <property type="protein sequence ID" value="ORY44932.1"/>
    <property type="molecule type" value="Genomic_DNA"/>
</dbReference>
<evidence type="ECO:0000256" key="1">
    <source>
        <dbReference type="ARBA" id="ARBA00004167"/>
    </source>
</evidence>
<keyword evidence="4" id="KW-0677">Repeat</keyword>
<dbReference type="Proteomes" id="UP000193642">
    <property type="component" value="Unassembled WGS sequence"/>
</dbReference>
<feature type="domain" description="F-box" evidence="6">
    <location>
        <begin position="59"/>
        <end position="104"/>
    </location>
</feature>
<protein>
    <submittedName>
        <fullName evidence="7">L domain-like protein</fullName>
    </submittedName>
</protein>
<gene>
    <name evidence="7" type="ORF">BCR33DRAFT_716845</name>
</gene>
<evidence type="ECO:0000259" key="6">
    <source>
        <dbReference type="PROSITE" id="PS50181"/>
    </source>
</evidence>
<dbReference type="InterPro" id="IPR032675">
    <property type="entry name" value="LRR_dom_sf"/>
</dbReference>
<evidence type="ECO:0000256" key="2">
    <source>
        <dbReference type="ARBA" id="ARBA00022614"/>
    </source>
</evidence>
<dbReference type="InterPro" id="IPR055414">
    <property type="entry name" value="LRR_R13L4/SHOC2-like"/>
</dbReference>
<evidence type="ECO:0000313" key="8">
    <source>
        <dbReference type="Proteomes" id="UP000193642"/>
    </source>
</evidence>
<keyword evidence="8" id="KW-1185">Reference proteome</keyword>
<dbReference type="SUPFAM" id="SSF52058">
    <property type="entry name" value="L domain-like"/>
    <property type="match status" value="1"/>
</dbReference>
<dbReference type="AlphaFoldDB" id="A0A1Y2CD21"/>
<keyword evidence="2" id="KW-0433">Leucine-rich repeat</keyword>
<evidence type="ECO:0000256" key="4">
    <source>
        <dbReference type="ARBA" id="ARBA00022737"/>
    </source>
</evidence>
<evidence type="ECO:0000256" key="5">
    <source>
        <dbReference type="ARBA" id="ARBA00023180"/>
    </source>
</evidence>
<evidence type="ECO:0000313" key="7">
    <source>
        <dbReference type="EMBL" id="ORY44932.1"/>
    </source>
</evidence>
<reference evidence="7 8" key="1">
    <citation type="submission" date="2016-07" db="EMBL/GenBank/DDBJ databases">
        <title>Pervasive Adenine N6-methylation of Active Genes in Fungi.</title>
        <authorList>
            <consortium name="DOE Joint Genome Institute"/>
            <person name="Mondo S.J."/>
            <person name="Dannebaum R.O."/>
            <person name="Kuo R.C."/>
            <person name="Labutti K."/>
            <person name="Haridas S."/>
            <person name="Kuo A."/>
            <person name="Salamov A."/>
            <person name="Ahrendt S.R."/>
            <person name="Lipzen A."/>
            <person name="Sullivan W."/>
            <person name="Andreopoulos W.B."/>
            <person name="Clum A."/>
            <person name="Lindquist E."/>
            <person name="Daum C."/>
            <person name="Ramamoorthy G.K."/>
            <person name="Gryganskyi A."/>
            <person name="Culley D."/>
            <person name="Magnuson J.K."/>
            <person name="James T.Y."/>
            <person name="O'Malley M.A."/>
            <person name="Stajich J.E."/>
            <person name="Spatafora J.W."/>
            <person name="Visel A."/>
            <person name="Grigoriev I.V."/>
        </authorList>
    </citation>
    <scope>NUCLEOTIDE SEQUENCE [LARGE SCALE GENOMIC DNA]</scope>
    <source>
        <strain evidence="7 8">JEL800</strain>
    </source>
</reference>
<dbReference type="FunFam" id="3.80.10.10:FF:000041">
    <property type="entry name" value="LRR receptor-like serine/threonine-protein kinase ERECTA"/>
    <property type="match status" value="1"/>
</dbReference>
<keyword evidence="3" id="KW-0732">Signal</keyword>
<organism evidence="7 8">
    <name type="scientific">Rhizoclosmatium globosum</name>
    <dbReference type="NCBI Taxonomy" id="329046"/>
    <lineage>
        <taxon>Eukaryota</taxon>
        <taxon>Fungi</taxon>
        <taxon>Fungi incertae sedis</taxon>
        <taxon>Chytridiomycota</taxon>
        <taxon>Chytridiomycota incertae sedis</taxon>
        <taxon>Chytridiomycetes</taxon>
        <taxon>Chytridiales</taxon>
        <taxon>Chytriomycetaceae</taxon>
        <taxon>Rhizoclosmatium</taxon>
    </lineage>
</organism>
<dbReference type="Pfam" id="PF23598">
    <property type="entry name" value="LRR_14"/>
    <property type="match status" value="1"/>
</dbReference>